<feature type="region of interest" description="Disordered" evidence="1">
    <location>
        <begin position="1"/>
        <end position="26"/>
    </location>
</feature>
<accession>A0A0F9BWD8</accession>
<evidence type="ECO:0000256" key="1">
    <source>
        <dbReference type="SAM" id="MobiDB-lite"/>
    </source>
</evidence>
<organism evidence="2">
    <name type="scientific">marine sediment metagenome</name>
    <dbReference type="NCBI Taxonomy" id="412755"/>
    <lineage>
        <taxon>unclassified sequences</taxon>
        <taxon>metagenomes</taxon>
        <taxon>ecological metagenomes</taxon>
    </lineage>
</organism>
<protein>
    <submittedName>
        <fullName evidence="2">Uncharacterized protein</fullName>
    </submittedName>
</protein>
<proteinExistence type="predicted"/>
<sequence>MPKKNPGTDTHDRKVRQLAKQHEKDKWKVKANVGNYDRPSSIGKNNHIPDLEVTRRGKIKLIEVDLPDTVDPAQLKTFKMSAARKKNVEFEHVITKPRRRR</sequence>
<evidence type="ECO:0000313" key="2">
    <source>
        <dbReference type="EMBL" id="KKL18212.1"/>
    </source>
</evidence>
<gene>
    <name evidence="2" type="ORF">LCGC14_2477780</name>
</gene>
<dbReference type="EMBL" id="LAZR01038954">
    <property type="protein sequence ID" value="KKL18212.1"/>
    <property type="molecule type" value="Genomic_DNA"/>
</dbReference>
<name>A0A0F9BWD8_9ZZZZ</name>
<comment type="caution">
    <text evidence="2">The sequence shown here is derived from an EMBL/GenBank/DDBJ whole genome shotgun (WGS) entry which is preliminary data.</text>
</comment>
<dbReference type="AlphaFoldDB" id="A0A0F9BWD8"/>
<reference evidence="2" key="1">
    <citation type="journal article" date="2015" name="Nature">
        <title>Complex archaea that bridge the gap between prokaryotes and eukaryotes.</title>
        <authorList>
            <person name="Spang A."/>
            <person name="Saw J.H."/>
            <person name="Jorgensen S.L."/>
            <person name="Zaremba-Niedzwiedzka K."/>
            <person name="Martijn J."/>
            <person name="Lind A.E."/>
            <person name="van Eijk R."/>
            <person name="Schleper C."/>
            <person name="Guy L."/>
            <person name="Ettema T.J."/>
        </authorList>
    </citation>
    <scope>NUCLEOTIDE SEQUENCE</scope>
</reference>